<accession>A0A975CMM9</accession>
<organism evidence="2 3">
    <name type="scientific">Ottowia testudinis</name>
    <dbReference type="NCBI Taxonomy" id="2816950"/>
    <lineage>
        <taxon>Bacteria</taxon>
        <taxon>Pseudomonadati</taxon>
        <taxon>Pseudomonadota</taxon>
        <taxon>Betaproteobacteria</taxon>
        <taxon>Burkholderiales</taxon>
        <taxon>Comamonadaceae</taxon>
        <taxon>Ottowia</taxon>
    </lineage>
</organism>
<gene>
    <name evidence="2" type="ORF">J1M35_05145</name>
</gene>
<protein>
    <submittedName>
        <fullName evidence="2">Tetratricopeptide repeat protein</fullName>
    </submittedName>
</protein>
<dbReference type="SUPFAM" id="SSF48452">
    <property type="entry name" value="TPR-like"/>
    <property type="match status" value="1"/>
</dbReference>
<evidence type="ECO:0000256" key="1">
    <source>
        <dbReference type="PROSITE-ProRule" id="PRU00339"/>
    </source>
</evidence>
<sequence>MRHACRGRLATMARSIRRRAGPANARLSLSPRMNFSRFSLSTSARAAVLAGGLLLTCAVALADEYAEVQRLQRIGQTSEALARADKYIAGNPRDPQMRFVKAGVLTAAGKAADAEALLLQLTRDYPELPEPWNNLAVLHASRGQLDKAEEALTSALRINPAYATALENLGDVRLRQASEAYQRARQIDAANARLVPKIEAVRGALGVGSKPGG</sequence>
<evidence type="ECO:0000313" key="2">
    <source>
        <dbReference type="EMBL" id="QTD46288.1"/>
    </source>
</evidence>
<reference evidence="2" key="1">
    <citation type="submission" date="2021-03" db="EMBL/GenBank/DDBJ databases">
        <title>Ottowia sp. 27C isolated from the cloaca of a Giant Asian pond turtle (Heosemys grandis).</title>
        <authorList>
            <person name="Spergser J."/>
            <person name="Busse H.-J."/>
        </authorList>
    </citation>
    <scope>NUCLEOTIDE SEQUENCE</scope>
    <source>
        <strain evidence="2">27C</strain>
    </source>
</reference>
<dbReference type="SMART" id="SM00028">
    <property type="entry name" value="TPR"/>
    <property type="match status" value="1"/>
</dbReference>
<dbReference type="InterPro" id="IPR011990">
    <property type="entry name" value="TPR-like_helical_dom_sf"/>
</dbReference>
<dbReference type="InterPro" id="IPR019734">
    <property type="entry name" value="TPR_rpt"/>
</dbReference>
<dbReference type="Pfam" id="PF00515">
    <property type="entry name" value="TPR_1"/>
    <property type="match status" value="1"/>
</dbReference>
<dbReference type="EMBL" id="CP071796">
    <property type="protein sequence ID" value="QTD46288.1"/>
    <property type="molecule type" value="Genomic_DNA"/>
</dbReference>
<feature type="repeat" description="TPR" evidence="1">
    <location>
        <begin position="129"/>
        <end position="162"/>
    </location>
</feature>
<dbReference type="Gene3D" id="1.25.40.10">
    <property type="entry name" value="Tetratricopeptide repeat domain"/>
    <property type="match status" value="1"/>
</dbReference>
<evidence type="ECO:0000313" key="3">
    <source>
        <dbReference type="Proteomes" id="UP000663903"/>
    </source>
</evidence>
<keyword evidence="3" id="KW-1185">Reference proteome</keyword>
<dbReference type="KEGG" id="otd:J1M35_05145"/>
<dbReference type="Pfam" id="PF13432">
    <property type="entry name" value="TPR_16"/>
    <property type="match status" value="1"/>
</dbReference>
<name>A0A975CMM9_9BURK</name>
<dbReference type="AlphaFoldDB" id="A0A975CMM9"/>
<dbReference type="Proteomes" id="UP000663903">
    <property type="component" value="Chromosome"/>
</dbReference>
<keyword evidence="1" id="KW-0802">TPR repeat</keyword>
<dbReference type="PROSITE" id="PS50005">
    <property type="entry name" value="TPR"/>
    <property type="match status" value="1"/>
</dbReference>
<proteinExistence type="predicted"/>